<comment type="caution">
    <text evidence="2">The sequence shown here is derived from an EMBL/GenBank/DDBJ whole genome shotgun (WGS) entry which is preliminary data.</text>
</comment>
<evidence type="ECO:0008006" key="4">
    <source>
        <dbReference type="Google" id="ProtNLM"/>
    </source>
</evidence>
<keyword evidence="3" id="KW-1185">Reference proteome</keyword>
<evidence type="ECO:0000313" key="2">
    <source>
        <dbReference type="EMBL" id="GAA4426863.1"/>
    </source>
</evidence>
<feature type="transmembrane region" description="Helical" evidence="1">
    <location>
        <begin position="140"/>
        <end position="158"/>
    </location>
</feature>
<feature type="transmembrane region" description="Helical" evidence="1">
    <location>
        <begin position="57"/>
        <end position="77"/>
    </location>
</feature>
<sequence length="458" mass="51691">MNIAEQAPNKIFFQFSTIFIVGTILLAFSSLSFLAITGALFFVYILNSLLLGLGEGIPIHIVIVFIATLQWVIGPILSYYTGINHPFYGMQVPEEEYLSFAIPGVVLFYLGLSLPVAGLGHIPKIVLSGISNEVKQKSRGAYYLIGLGFFSSFVAPFAPPSLSFFLYLLAQLKFIGCFYLYLNESRNNTVLYFVFATLLLDALVQAMFHDLLLWSFFFLFIYCIKNKVSLTRKVVALLAGFVVMFVLQSVKYQYRDVAWAATSLGAFEKGEIFFGMVTERLWSPDKLFDPKTNELTVTRLNQGWIITRVMNYVPYVRPYADGETVSQAFSSTLLPRFLAPDKAIVAGGREKMERFTGIVLQEGTSMNISLLGEGYGNYGKTGGVLFMFLIGIAFSLILRVLLVKSIHHHTYIFWIPFLYLQVIKAETDLATTLNYIFKASIVMFLVFYVFRKIMKINI</sequence>
<proteinExistence type="predicted"/>
<keyword evidence="1" id="KW-0812">Transmembrane</keyword>
<gene>
    <name evidence="2" type="ORF">GCM10023188_09360</name>
</gene>
<evidence type="ECO:0000256" key="1">
    <source>
        <dbReference type="SAM" id="Phobius"/>
    </source>
</evidence>
<dbReference type="RefSeq" id="WP_345157148.1">
    <property type="nucleotide sequence ID" value="NZ_BAABHC010000004.1"/>
</dbReference>
<reference evidence="3" key="1">
    <citation type="journal article" date="2019" name="Int. J. Syst. Evol. Microbiol.">
        <title>The Global Catalogue of Microorganisms (GCM) 10K type strain sequencing project: providing services to taxonomists for standard genome sequencing and annotation.</title>
        <authorList>
            <consortium name="The Broad Institute Genomics Platform"/>
            <consortium name="The Broad Institute Genome Sequencing Center for Infectious Disease"/>
            <person name="Wu L."/>
            <person name="Ma J."/>
        </authorList>
    </citation>
    <scope>NUCLEOTIDE SEQUENCE [LARGE SCALE GENOMIC DNA]</scope>
    <source>
        <strain evidence="3">JCM 17926</strain>
    </source>
</reference>
<feature type="transmembrane region" description="Helical" evidence="1">
    <location>
        <begin position="164"/>
        <end position="182"/>
    </location>
</feature>
<accession>A0ABP8LC47</accession>
<feature type="transmembrane region" description="Helical" evidence="1">
    <location>
        <begin position="97"/>
        <end position="119"/>
    </location>
</feature>
<feature type="transmembrane region" description="Helical" evidence="1">
    <location>
        <begin position="235"/>
        <end position="254"/>
    </location>
</feature>
<name>A0ABP8LC47_9BACT</name>
<feature type="transmembrane region" description="Helical" evidence="1">
    <location>
        <begin position="189"/>
        <end position="205"/>
    </location>
</feature>
<feature type="transmembrane region" description="Helical" evidence="1">
    <location>
        <begin position="384"/>
        <end position="402"/>
    </location>
</feature>
<feature type="transmembrane region" description="Helical" evidence="1">
    <location>
        <begin position="12"/>
        <end position="45"/>
    </location>
</feature>
<organism evidence="2 3">
    <name type="scientific">Pontibacter saemangeumensis</name>
    <dbReference type="NCBI Taxonomy" id="1084525"/>
    <lineage>
        <taxon>Bacteria</taxon>
        <taxon>Pseudomonadati</taxon>
        <taxon>Bacteroidota</taxon>
        <taxon>Cytophagia</taxon>
        <taxon>Cytophagales</taxon>
        <taxon>Hymenobacteraceae</taxon>
        <taxon>Pontibacter</taxon>
    </lineage>
</organism>
<keyword evidence="1" id="KW-0472">Membrane</keyword>
<protein>
    <recommendedName>
        <fullName evidence="4">Oligosaccharide repeat unit polymerase</fullName>
    </recommendedName>
</protein>
<feature type="transmembrane region" description="Helical" evidence="1">
    <location>
        <begin position="432"/>
        <end position="450"/>
    </location>
</feature>
<evidence type="ECO:0000313" key="3">
    <source>
        <dbReference type="Proteomes" id="UP001500552"/>
    </source>
</evidence>
<dbReference type="Proteomes" id="UP001500552">
    <property type="component" value="Unassembled WGS sequence"/>
</dbReference>
<dbReference type="EMBL" id="BAABHC010000004">
    <property type="protein sequence ID" value="GAA4426863.1"/>
    <property type="molecule type" value="Genomic_DNA"/>
</dbReference>
<keyword evidence="1" id="KW-1133">Transmembrane helix</keyword>